<dbReference type="Proteomes" id="UP000188318">
    <property type="component" value="Unassembled WGS sequence"/>
</dbReference>
<dbReference type="EMBL" id="KV907494">
    <property type="protein sequence ID" value="OOF99446.1"/>
    <property type="molecule type" value="Genomic_DNA"/>
</dbReference>
<protein>
    <submittedName>
        <fullName evidence="1">Uncharacterized protein</fullName>
    </submittedName>
</protein>
<keyword evidence="2" id="KW-1185">Reference proteome</keyword>
<dbReference type="AlphaFoldDB" id="A0A1R3RY65"/>
<gene>
    <name evidence="1" type="ORF">ASPCADRAFT_203204</name>
</gene>
<proteinExistence type="predicted"/>
<reference evidence="2" key="1">
    <citation type="journal article" date="2017" name="Genome Biol.">
        <title>Comparative genomics reveals high biological diversity and specific adaptations in the industrially and medically important fungal genus Aspergillus.</title>
        <authorList>
            <person name="de Vries R.P."/>
            <person name="Riley R."/>
            <person name="Wiebenga A."/>
            <person name="Aguilar-Osorio G."/>
            <person name="Amillis S."/>
            <person name="Uchima C.A."/>
            <person name="Anderluh G."/>
            <person name="Asadollahi M."/>
            <person name="Askin M."/>
            <person name="Barry K."/>
            <person name="Battaglia E."/>
            <person name="Bayram O."/>
            <person name="Benocci T."/>
            <person name="Braus-Stromeyer S.A."/>
            <person name="Caldana C."/>
            <person name="Canovas D."/>
            <person name="Cerqueira G.C."/>
            <person name="Chen F."/>
            <person name="Chen W."/>
            <person name="Choi C."/>
            <person name="Clum A."/>
            <person name="Dos Santos R.A."/>
            <person name="Damasio A.R."/>
            <person name="Diallinas G."/>
            <person name="Emri T."/>
            <person name="Fekete E."/>
            <person name="Flipphi M."/>
            <person name="Freyberg S."/>
            <person name="Gallo A."/>
            <person name="Gournas C."/>
            <person name="Habgood R."/>
            <person name="Hainaut M."/>
            <person name="Harispe M.L."/>
            <person name="Henrissat B."/>
            <person name="Hilden K.S."/>
            <person name="Hope R."/>
            <person name="Hossain A."/>
            <person name="Karabika E."/>
            <person name="Karaffa L."/>
            <person name="Karanyi Z."/>
            <person name="Krasevec N."/>
            <person name="Kuo A."/>
            <person name="Kusch H."/>
            <person name="LaButti K."/>
            <person name="Lagendijk E.L."/>
            <person name="Lapidus A."/>
            <person name="Levasseur A."/>
            <person name="Lindquist E."/>
            <person name="Lipzen A."/>
            <person name="Logrieco A.F."/>
            <person name="MacCabe A."/>
            <person name="Maekelae M.R."/>
            <person name="Malavazi I."/>
            <person name="Melin P."/>
            <person name="Meyer V."/>
            <person name="Mielnichuk N."/>
            <person name="Miskei M."/>
            <person name="Molnar A.P."/>
            <person name="Mule G."/>
            <person name="Ngan C.Y."/>
            <person name="Orejas M."/>
            <person name="Orosz E."/>
            <person name="Ouedraogo J.P."/>
            <person name="Overkamp K.M."/>
            <person name="Park H.-S."/>
            <person name="Perrone G."/>
            <person name="Piumi F."/>
            <person name="Punt P.J."/>
            <person name="Ram A.F."/>
            <person name="Ramon A."/>
            <person name="Rauscher S."/>
            <person name="Record E."/>
            <person name="Riano-Pachon D.M."/>
            <person name="Robert V."/>
            <person name="Roehrig J."/>
            <person name="Ruller R."/>
            <person name="Salamov A."/>
            <person name="Salih N.S."/>
            <person name="Samson R.A."/>
            <person name="Sandor E."/>
            <person name="Sanguinetti M."/>
            <person name="Schuetze T."/>
            <person name="Sepcic K."/>
            <person name="Shelest E."/>
            <person name="Sherlock G."/>
            <person name="Sophianopoulou V."/>
            <person name="Squina F.M."/>
            <person name="Sun H."/>
            <person name="Susca A."/>
            <person name="Todd R.B."/>
            <person name="Tsang A."/>
            <person name="Unkles S.E."/>
            <person name="van de Wiele N."/>
            <person name="van Rossen-Uffink D."/>
            <person name="Oliveira J.V."/>
            <person name="Vesth T.C."/>
            <person name="Visser J."/>
            <person name="Yu J.-H."/>
            <person name="Zhou M."/>
            <person name="Andersen M.R."/>
            <person name="Archer D.B."/>
            <person name="Baker S.E."/>
            <person name="Benoit I."/>
            <person name="Brakhage A.A."/>
            <person name="Braus G.H."/>
            <person name="Fischer R."/>
            <person name="Frisvad J.C."/>
            <person name="Goldman G.H."/>
            <person name="Houbraken J."/>
            <person name="Oakley B."/>
            <person name="Pocsi I."/>
            <person name="Scazzocchio C."/>
            <person name="Seiboth B."/>
            <person name="vanKuyk P.A."/>
            <person name="Wortman J."/>
            <person name="Dyer P.S."/>
            <person name="Grigoriev I.V."/>
        </authorList>
    </citation>
    <scope>NUCLEOTIDE SEQUENCE [LARGE SCALE GENOMIC DNA]</scope>
    <source>
        <strain evidence="2">ITEM 5010</strain>
    </source>
</reference>
<sequence length="66" mass="7272">MQGRSPAPRLVVVLPTMLLLPYHLEPFGASHRATIRANEDESQGGGEPEDLGKKRIFCALKNSHPH</sequence>
<dbReference type="VEuPathDB" id="FungiDB:ASPCADRAFT_203204"/>
<organism evidence="1 2">
    <name type="scientific">Aspergillus carbonarius (strain ITEM 5010)</name>
    <dbReference type="NCBI Taxonomy" id="602072"/>
    <lineage>
        <taxon>Eukaryota</taxon>
        <taxon>Fungi</taxon>
        <taxon>Dikarya</taxon>
        <taxon>Ascomycota</taxon>
        <taxon>Pezizomycotina</taxon>
        <taxon>Eurotiomycetes</taxon>
        <taxon>Eurotiomycetidae</taxon>
        <taxon>Eurotiales</taxon>
        <taxon>Aspergillaceae</taxon>
        <taxon>Aspergillus</taxon>
        <taxon>Aspergillus subgen. Circumdati</taxon>
    </lineage>
</organism>
<evidence type="ECO:0000313" key="1">
    <source>
        <dbReference type="EMBL" id="OOF99446.1"/>
    </source>
</evidence>
<name>A0A1R3RY65_ASPC5</name>
<evidence type="ECO:0000313" key="2">
    <source>
        <dbReference type="Proteomes" id="UP000188318"/>
    </source>
</evidence>
<accession>A0A1R3RY65</accession>